<evidence type="ECO:0000313" key="2">
    <source>
        <dbReference type="Proteomes" id="UP001189429"/>
    </source>
</evidence>
<protein>
    <submittedName>
        <fullName evidence="1">Uncharacterized protein</fullName>
    </submittedName>
</protein>
<organism evidence="1 2">
    <name type="scientific">Prorocentrum cordatum</name>
    <dbReference type="NCBI Taxonomy" id="2364126"/>
    <lineage>
        <taxon>Eukaryota</taxon>
        <taxon>Sar</taxon>
        <taxon>Alveolata</taxon>
        <taxon>Dinophyceae</taxon>
        <taxon>Prorocentrales</taxon>
        <taxon>Prorocentraceae</taxon>
        <taxon>Prorocentrum</taxon>
    </lineage>
</organism>
<accession>A0ABN9U6M0</accession>
<dbReference type="Proteomes" id="UP001189429">
    <property type="component" value="Unassembled WGS sequence"/>
</dbReference>
<comment type="caution">
    <text evidence="1">The sequence shown here is derived from an EMBL/GenBank/DDBJ whole genome shotgun (WGS) entry which is preliminary data.</text>
</comment>
<keyword evidence="2" id="KW-1185">Reference proteome</keyword>
<evidence type="ECO:0000313" key="1">
    <source>
        <dbReference type="EMBL" id="CAK0854303.1"/>
    </source>
</evidence>
<reference evidence="1" key="1">
    <citation type="submission" date="2023-10" db="EMBL/GenBank/DDBJ databases">
        <authorList>
            <person name="Chen Y."/>
            <person name="Shah S."/>
            <person name="Dougan E. K."/>
            <person name="Thang M."/>
            <person name="Chan C."/>
        </authorList>
    </citation>
    <scope>NUCLEOTIDE SEQUENCE [LARGE SCALE GENOMIC DNA]</scope>
</reference>
<sequence length="263" mass="26982">QELACIGFALLEVRAGEADALGDTAAPGAVAPAPADTGEGEAVCEDCRILDDDGEVFQSSLQAGAAVAIGGFRCGAASWAECVLAPSASYLLVPLALQAPGEDLPATAAVLTSSTVRVGRPLWLGWQAVRAAWAAYARSSDSEPEEFHGALLYMGKAEGGSLVALAENRGEGHFHVEVCVESDTLRFSRGGGLTSDWLPQGYGQILQVAQPSETSGGSAGWASSHRFLMTSSEPPGSWHCPAVESSGGAVAMVALHEPFVLAA</sequence>
<dbReference type="EMBL" id="CAUYUJ010015467">
    <property type="protein sequence ID" value="CAK0854303.1"/>
    <property type="molecule type" value="Genomic_DNA"/>
</dbReference>
<proteinExistence type="predicted"/>
<gene>
    <name evidence="1" type="ORF">PCOR1329_LOCUS45458</name>
</gene>
<name>A0ABN9U6M0_9DINO</name>
<feature type="non-terminal residue" evidence="1">
    <location>
        <position position="1"/>
    </location>
</feature>